<proteinExistence type="predicted"/>
<organism evidence="1 2">
    <name type="scientific">Petralouisia muris</name>
    <dbReference type="NCBI Taxonomy" id="3032872"/>
    <lineage>
        <taxon>Bacteria</taxon>
        <taxon>Bacillati</taxon>
        <taxon>Bacillota</taxon>
        <taxon>Clostridia</taxon>
        <taxon>Lachnospirales</taxon>
        <taxon>Lachnospiraceae</taxon>
        <taxon>Petralouisia</taxon>
    </lineage>
</organism>
<dbReference type="EMBL" id="SRYA01000001">
    <property type="protein sequence ID" value="TGY98376.1"/>
    <property type="molecule type" value="Genomic_DNA"/>
</dbReference>
<keyword evidence="1" id="KW-0418">Kinase</keyword>
<gene>
    <name evidence="1" type="ORF">E5329_00970</name>
</gene>
<accession>A0AC61S235</accession>
<evidence type="ECO:0000313" key="1">
    <source>
        <dbReference type="EMBL" id="TGY98376.1"/>
    </source>
</evidence>
<sequence length="421" mass="47996">MYRKLRRKLSLLCCFAMAVIVMAIILCCLNISEKNMYGQEEAIFLLKANTIAYHLKTAESINIQWYRRNAAEPGNLLYLEVDHSPSALSSITLSDQELALVQDYKKDKEKQNSQAKTGQPYVAFTAGTRPFLVMEESISEKEPDIRYLYFYSLENFYQNRNLQRFRFGAIWLVSLFILYGFSQAFTAHALQPIIQNEENQKHFIAVASHELRSPLSVFKTGLSVLKNKPDTERSARIFTLMDNEMSRMERLIQDLLSLTKAGQPSMNYQFQPIRPGDLLEEIYQKYKKIAKEKQIALSLSKEGKRCCLCDPQRLEQLIIILLDNALSYTPAGQTVALRLFCSRNKCCIQVIDTGQGIPDQEKEKIFGRFYQVNASRSNKEHFGLGLSIAQEICHAHGGKITVSDTKGGGSTFTVRLPLSHK</sequence>
<protein>
    <submittedName>
        <fullName evidence="1">HAMP domain-containing histidine kinase</fullName>
    </submittedName>
</protein>
<keyword evidence="2" id="KW-1185">Reference proteome</keyword>
<dbReference type="Proteomes" id="UP000304953">
    <property type="component" value="Unassembled WGS sequence"/>
</dbReference>
<reference evidence="1" key="1">
    <citation type="submission" date="2019-04" db="EMBL/GenBank/DDBJ databases">
        <title>Microbes associate with the intestines of laboratory mice.</title>
        <authorList>
            <person name="Navarre W."/>
            <person name="Wong E."/>
            <person name="Huang K."/>
            <person name="Tropini C."/>
            <person name="Ng K."/>
            <person name="Yu B."/>
        </authorList>
    </citation>
    <scope>NUCLEOTIDE SEQUENCE</scope>
    <source>
        <strain evidence="1">NM01_1-7b</strain>
    </source>
</reference>
<name>A0AC61S235_9FIRM</name>
<keyword evidence="1" id="KW-0808">Transferase</keyword>
<evidence type="ECO:0000313" key="2">
    <source>
        <dbReference type="Proteomes" id="UP000304953"/>
    </source>
</evidence>
<comment type="caution">
    <text evidence="1">The sequence shown here is derived from an EMBL/GenBank/DDBJ whole genome shotgun (WGS) entry which is preliminary data.</text>
</comment>